<gene>
    <name evidence="5" type="ORF">J2753_002200</name>
</gene>
<dbReference type="GO" id="GO:0016491">
    <property type="term" value="F:oxidoreductase activity"/>
    <property type="evidence" value="ECO:0007669"/>
    <property type="project" value="UniProtKB-KW"/>
</dbReference>
<feature type="compositionally biased region" description="Acidic residues" evidence="3">
    <location>
        <begin position="210"/>
        <end position="221"/>
    </location>
</feature>
<protein>
    <submittedName>
        <fullName evidence="5">Nitroreductase</fullName>
    </submittedName>
</protein>
<dbReference type="RefSeq" id="WP_209492060.1">
    <property type="nucleotide sequence ID" value="NZ_JAGGLC010000004.1"/>
</dbReference>
<dbReference type="Gene3D" id="3.40.109.10">
    <property type="entry name" value="NADH Oxidase"/>
    <property type="match status" value="1"/>
</dbReference>
<feature type="region of interest" description="Disordered" evidence="3">
    <location>
        <begin position="208"/>
        <end position="228"/>
    </location>
</feature>
<dbReference type="SUPFAM" id="SSF55469">
    <property type="entry name" value="FMN-dependent nitroreductase-like"/>
    <property type="match status" value="1"/>
</dbReference>
<evidence type="ECO:0000313" key="5">
    <source>
        <dbReference type="EMBL" id="MBP1987699.1"/>
    </source>
</evidence>
<evidence type="ECO:0000256" key="2">
    <source>
        <dbReference type="ARBA" id="ARBA00023002"/>
    </source>
</evidence>
<dbReference type="PANTHER" id="PTHR43673:SF10">
    <property type="entry name" value="NADH DEHYDROGENASE_NAD(P)H NITROREDUCTASE XCC3605-RELATED"/>
    <property type="match status" value="1"/>
</dbReference>
<evidence type="ECO:0000259" key="4">
    <source>
        <dbReference type="Pfam" id="PF00881"/>
    </source>
</evidence>
<dbReference type="OrthoDB" id="287850at2157"/>
<dbReference type="Pfam" id="PF00881">
    <property type="entry name" value="Nitroreductase"/>
    <property type="match status" value="1"/>
</dbReference>
<dbReference type="AlphaFoldDB" id="A0A8T4GXK2"/>
<organism evidence="5 6">
    <name type="scientific">Halolamina salifodinae</name>
    <dbReference type="NCBI Taxonomy" id="1202767"/>
    <lineage>
        <taxon>Archaea</taxon>
        <taxon>Methanobacteriati</taxon>
        <taxon>Methanobacteriota</taxon>
        <taxon>Stenosarchaea group</taxon>
        <taxon>Halobacteria</taxon>
        <taxon>Halobacteriales</taxon>
        <taxon>Haloferacaceae</taxon>
    </lineage>
</organism>
<dbReference type="Proteomes" id="UP000823736">
    <property type="component" value="Unassembled WGS sequence"/>
</dbReference>
<reference evidence="5" key="1">
    <citation type="submission" date="2021-03" db="EMBL/GenBank/DDBJ databases">
        <title>Genomic Encyclopedia of Type Strains, Phase IV (KMG-IV): sequencing the most valuable type-strain genomes for metagenomic binning, comparative biology and taxonomic classification.</title>
        <authorList>
            <person name="Goeker M."/>
        </authorList>
    </citation>
    <scope>NUCLEOTIDE SEQUENCE</scope>
    <source>
        <strain evidence="5">DSM 26232</strain>
    </source>
</reference>
<keyword evidence="6" id="KW-1185">Reference proteome</keyword>
<name>A0A8T4GXK2_9EURY</name>
<evidence type="ECO:0000256" key="1">
    <source>
        <dbReference type="ARBA" id="ARBA00007118"/>
    </source>
</evidence>
<evidence type="ECO:0000313" key="6">
    <source>
        <dbReference type="Proteomes" id="UP000823736"/>
    </source>
</evidence>
<accession>A0A8T4GXK2</accession>
<dbReference type="EMBL" id="JAGGLC010000004">
    <property type="protein sequence ID" value="MBP1987699.1"/>
    <property type="molecule type" value="Genomic_DNA"/>
</dbReference>
<keyword evidence="2" id="KW-0560">Oxidoreductase</keyword>
<comment type="similarity">
    <text evidence="1">Belongs to the nitroreductase family.</text>
</comment>
<evidence type="ECO:0000256" key="3">
    <source>
        <dbReference type="SAM" id="MobiDB-lite"/>
    </source>
</evidence>
<comment type="caution">
    <text evidence="5">The sequence shown here is derived from an EMBL/GenBank/DDBJ whole genome shotgun (WGS) entry which is preliminary data.</text>
</comment>
<dbReference type="PANTHER" id="PTHR43673">
    <property type="entry name" value="NAD(P)H NITROREDUCTASE YDGI-RELATED"/>
    <property type="match status" value="1"/>
</dbReference>
<feature type="domain" description="Nitroreductase" evidence="4">
    <location>
        <begin position="7"/>
        <end position="182"/>
    </location>
</feature>
<dbReference type="InterPro" id="IPR029479">
    <property type="entry name" value="Nitroreductase"/>
</dbReference>
<dbReference type="InterPro" id="IPR000415">
    <property type="entry name" value="Nitroreductase-like"/>
</dbReference>
<proteinExistence type="inferred from homology"/>
<sequence length="228" mass="25414">MEFDDAVRTRRSVHEYSDEAVDEGTIEAVFERVRYSPSSYNLQPWEFLVLTEDGNRERLQEVAYGQEHVADAPVAVAVLGNTDPSAHAEAVAEDQLRKGYLPDEEAKEGLLETIDGMAERDETENRVWTTRSTALAGMTLMHAARAEGLSTCPVGGFDGDALQAEFDIDDQYEPVMLVTMGHAAPNAADTNTPRKFRRTVDDIVHREEFDPTEAELEDEVLTESYATQ</sequence>